<proteinExistence type="predicted"/>
<dbReference type="RefSeq" id="XP_060374099.1">
    <property type="nucleotide sequence ID" value="XM_060531313.1"/>
</dbReference>
<reference evidence="1 2" key="1">
    <citation type="submission" date="2016-10" db="EMBL/GenBank/DDBJ databases">
        <title>The genome sequence of Colletotrichum fioriniae PJ7.</title>
        <authorList>
            <person name="Baroncelli R."/>
        </authorList>
    </citation>
    <scope>NUCLEOTIDE SEQUENCE [LARGE SCALE GENOMIC DNA]</scope>
    <source>
        <strain evidence="1 2">Tom-12</strain>
    </source>
</reference>
<accession>A0ABQ9QLW5</accession>
<keyword evidence="2" id="KW-1185">Reference proteome</keyword>
<organism evidence="1 2">
    <name type="scientific">Colletotrichum tamarilloi</name>
    <dbReference type="NCBI Taxonomy" id="1209934"/>
    <lineage>
        <taxon>Eukaryota</taxon>
        <taxon>Fungi</taxon>
        <taxon>Dikarya</taxon>
        <taxon>Ascomycota</taxon>
        <taxon>Pezizomycotina</taxon>
        <taxon>Sordariomycetes</taxon>
        <taxon>Hypocreomycetidae</taxon>
        <taxon>Glomerellales</taxon>
        <taxon>Glomerellaceae</taxon>
        <taxon>Colletotrichum</taxon>
        <taxon>Colletotrichum acutatum species complex</taxon>
    </lineage>
</organism>
<evidence type="ECO:0000313" key="2">
    <source>
        <dbReference type="Proteomes" id="UP001227543"/>
    </source>
</evidence>
<name>A0ABQ9QLW5_9PEZI</name>
<protein>
    <submittedName>
        <fullName evidence="1">Uncharacterized protein</fullName>
    </submittedName>
</protein>
<evidence type="ECO:0000313" key="1">
    <source>
        <dbReference type="EMBL" id="KAK1476834.1"/>
    </source>
</evidence>
<dbReference type="Proteomes" id="UP001227543">
    <property type="component" value="Unassembled WGS sequence"/>
</dbReference>
<dbReference type="EMBL" id="MLFU01000157">
    <property type="protein sequence ID" value="KAK1476834.1"/>
    <property type="molecule type" value="Genomic_DNA"/>
</dbReference>
<gene>
    <name evidence="1" type="ORF">CTAM01_15315</name>
</gene>
<dbReference type="GeneID" id="85415551"/>
<comment type="caution">
    <text evidence="1">The sequence shown here is derived from an EMBL/GenBank/DDBJ whole genome shotgun (WGS) entry which is preliminary data.</text>
</comment>
<sequence length="191" mass="21210">METSEEGVDTAWERQAHSKRCNLTDCTFLDLDSLLPEAHRVSPSPQCDWTARGKHRRREPLLVSGLVESNRPPEVGSGPLKFLYDPPPSPRLHSRWMLPPVARSPTLPSRVPRISTGRSADQPLQVLLWETFPGFVSSFVFASVFASVFHQKDKPNFALCLVCTSVPSIPGRAWAMATIYESTGVSKNAIL</sequence>